<evidence type="ECO:0000256" key="1">
    <source>
        <dbReference type="ARBA" id="ARBA00022448"/>
    </source>
</evidence>
<keyword evidence="1" id="KW-0813">Transport</keyword>
<organism evidence="9 10">
    <name type="scientific">Citreimonas salinaria</name>
    <dbReference type="NCBI Taxonomy" id="321339"/>
    <lineage>
        <taxon>Bacteria</taxon>
        <taxon>Pseudomonadati</taxon>
        <taxon>Pseudomonadota</taxon>
        <taxon>Alphaproteobacteria</taxon>
        <taxon>Rhodobacterales</taxon>
        <taxon>Roseobacteraceae</taxon>
        <taxon>Citreimonas</taxon>
    </lineage>
</organism>
<dbReference type="OrthoDB" id="9773456at2"/>
<dbReference type="PANTHER" id="PTHR33751">
    <property type="entry name" value="CBB3-TYPE CYTOCHROME C OXIDASE SUBUNIT FIXP"/>
    <property type="match status" value="1"/>
</dbReference>
<keyword evidence="10" id="KW-1185">Reference proteome</keyword>
<feature type="domain" description="Cytochrome c" evidence="8">
    <location>
        <begin position="317"/>
        <end position="407"/>
    </location>
</feature>
<keyword evidence="3 6" id="KW-0479">Metal-binding</keyword>
<dbReference type="STRING" id="321339.SAMN05444340_115107"/>
<proteinExistence type="predicted"/>
<dbReference type="GO" id="GO:0046872">
    <property type="term" value="F:metal ion binding"/>
    <property type="evidence" value="ECO:0007669"/>
    <property type="project" value="UniProtKB-KW"/>
</dbReference>
<evidence type="ECO:0000256" key="2">
    <source>
        <dbReference type="ARBA" id="ARBA00022617"/>
    </source>
</evidence>
<evidence type="ECO:0000256" key="6">
    <source>
        <dbReference type="PROSITE-ProRule" id="PRU00433"/>
    </source>
</evidence>
<evidence type="ECO:0000256" key="7">
    <source>
        <dbReference type="SAM" id="MobiDB-lite"/>
    </source>
</evidence>
<evidence type="ECO:0000313" key="9">
    <source>
        <dbReference type="EMBL" id="SDY71491.1"/>
    </source>
</evidence>
<accession>A0A1H3M454</accession>
<dbReference type="Gene3D" id="1.10.760.10">
    <property type="entry name" value="Cytochrome c-like domain"/>
    <property type="match status" value="3"/>
</dbReference>
<evidence type="ECO:0000256" key="5">
    <source>
        <dbReference type="ARBA" id="ARBA00023004"/>
    </source>
</evidence>
<dbReference type="GO" id="GO:0009055">
    <property type="term" value="F:electron transfer activity"/>
    <property type="evidence" value="ECO:0007669"/>
    <property type="project" value="InterPro"/>
</dbReference>
<evidence type="ECO:0000259" key="8">
    <source>
        <dbReference type="PROSITE" id="PS51007"/>
    </source>
</evidence>
<gene>
    <name evidence="9" type="ORF">SAMN05444340_115107</name>
</gene>
<evidence type="ECO:0000256" key="3">
    <source>
        <dbReference type="ARBA" id="ARBA00022723"/>
    </source>
</evidence>
<keyword evidence="5 6" id="KW-0408">Iron</keyword>
<dbReference type="InterPro" id="IPR050597">
    <property type="entry name" value="Cytochrome_c_Oxidase_Subunit"/>
</dbReference>
<keyword evidence="4" id="KW-0249">Electron transport</keyword>
<dbReference type="Pfam" id="PF00034">
    <property type="entry name" value="Cytochrom_C"/>
    <property type="match status" value="1"/>
</dbReference>
<reference evidence="9 10" key="1">
    <citation type="submission" date="2016-10" db="EMBL/GenBank/DDBJ databases">
        <authorList>
            <person name="de Groot N.N."/>
        </authorList>
    </citation>
    <scope>NUCLEOTIDE SEQUENCE [LARGE SCALE GENOMIC DNA]</scope>
    <source>
        <strain evidence="9 10">DSM 26880</strain>
    </source>
</reference>
<sequence>MRINFVLTWKKMLATLLGAAVLVLLVGWSGLVSISAASGHFAPVRWFLGWTMENAVRRQSMPVDRPAGLDLSDPALVLRAAGHFATGCAPCHAAPGIAQSPVAQAMTPAPPRLEGRVEDWDDRALFWIVRHGIKYSGMPAWPAQNRDDEVWAQVAFLRALPDMSAETYAEMALGGLRPPQLPGDAIFSDALEDCARCHGTDGLGRGEGRAKEAFPVIAGQPETYLYEILLAFHEGRRESGFMEPPARRYAPETLRRLAAHYAQQPAPDIAPVPPRPEGPLPPRVGQDEAGTLDGLETAAGFEVPPAAPGGPPASREALLDLGRRIAMEGLHARKVPSCQSCHARDERRNPNYPYLPGQPGWYVEEQLLLWREGARGGTGWSHVMTEIAQNLTRQQIEAVSLWYDHLREQ</sequence>
<dbReference type="SUPFAM" id="SSF46626">
    <property type="entry name" value="Cytochrome c"/>
    <property type="match status" value="3"/>
</dbReference>
<dbReference type="InterPro" id="IPR036909">
    <property type="entry name" value="Cyt_c-like_dom_sf"/>
</dbReference>
<keyword evidence="2 6" id="KW-0349">Heme</keyword>
<dbReference type="PROSITE" id="PS51007">
    <property type="entry name" value="CYTC"/>
    <property type="match status" value="3"/>
</dbReference>
<dbReference type="EMBL" id="FNPF01000015">
    <property type="protein sequence ID" value="SDY71491.1"/>
    <property type="molecule type" value="Genomic_DNA"/>
</dbReference>
<feature type="region of interest" description="Disordered" evidence="7">
    <location>
        <begin position="265"/>
        <end position="290"/>
    </location>
</feature>
<protein>
    <submittedName>
        <fullName evidence="9">Cytochrome C oxidase, cbb3-type, subunit III</fullName>
    </submittedName>
</protein>
<dbReference type="InterPro" id="IPR009056">
    <property type="entry name" value="Cyt_c-like_dom"/>
</dbReference>
<evidence type="ECO:0000256" key="4">
    <source>
        <dbReference type="ARBA" id="ARBA00022982"/>
    </source>
</evidence>
<evidence type="ECO:0000313" key="10">
    <source>
        <dbReference type="Proteomes" id="UP000199286"/>
    </source>
</evidence>
<feature type="domain" description="Cytochrome c" evidence="8">
    <location>
        <begin position="75"/>
        <end position="161"/>
    </location>
</feature>
<dbReference type="Pfam" id="PF13442">
    <property type="entry name" value="Cytochrome_CBB3"/>
    <property type="match status" value="1"/>
</dbReference>
<dbReference type="Proteomes" id="UP000199286">
    <property type="component" value="Unassembled WGS sequence"/>
</dbReference>
<feature type="compositionally biased region" description="Pro residues" evidence="7">
    <location>
        <begin position="268"/>
        <end position="282"/>
    </location>
</feature>
<dbReference type="GO" id="GO:0020037">
    <property type="term" value="F:heme binding"/>
    <property type="evidence" value="ECO:0007669"/>
    <property type="project" value="InterPro"/>
</dbReference>
<dbReference type="PANTHER" id="PTHR33751:SF9">
    <property type="entry name" value="CYTOCHROME C4"/>
    <property type="match status" value="1"/>
</dbReference>
<dbReference type="AlphaFoldDB" id="A0A1H3M454"/>
<feature type="domain" description="Cytochrome c" evidence="8">
    <location>
        <begin position="178"/>
        <end position="265"/>
    </location>
</feature>
<name>A0A1H3M454_9RHOB</name>